<keyword evidence="2" id="KW-1185">Reference proteome</keyword>
<accession>A0ABV5FZ87</accession>
<dbReference type="EMBL" id="JBHMFI010000001">
    <property type="protein sequence ID" value="MFB9072000.1"/>
    <property type="molecule type" value="Genomic_DNA"/>
</dbReference>
<organism evidence="1 2">
    <name type="scientific">Citricoccus parietis</name>
    <dbReference type="NCBI Taxonomy" id="592307"/>
    <lineage>
        <taxon>Bacteria</taxon>
        <taxon>Bacillati</taxon>
        <taxon>Actinomycetota</taxon>
        <taxon>Actinomycetes</taxon>
        <taxon>Micrococcales</taxon>
        <taxon>Micrococcaceae</taxon>
        <taxon>Citricoccus</taxon>
    </lineage>
</organism>
<reference evidence="1 2" key="1">
    <citation type="submission" date="2024-09" db="EMBL/GenBank/DDBJ databases">
        <authorList>
            <person name="Sun Q."/>
            <person name="Mori K."/>
        </authorList>
    </citation>
    <scope>NUCLEOTIDE SEQUENCE [LARGE SCALE GENOMIC DNA]</scope>
    <source>
        <strain evidence="1 2">CCM 7609</strain>
    </source>
</reference>
<sequence>MPPAVRRHAGSGRYSWTGKRSGVRCRKSLGRQSAWRFSVGVGAGQWSCFPSVVRCMVTPPSSHRPLEGPRQVRAAVARRPGVPSVPCPADCSAVRHRRIPTCGPG</sequence>
<evidence type="ECO:0000313" key="1">
    <source>
        <dbReference type="EMBL" id="MFB9072000.1"/>
    </source>
</evidence>
<proteinExistence type="predicted"/>
<dbReference type="Proteomes" id="UP001589575">
    <property type="component" value="Unassembled WGS sequence"/>
</dbReference>
<comment type="caution">
    <text evidence="1">The sequence shown here is derived from an EMBL/GenBank/DDBJ whole genome shotgun (WGS) entry which is preliminary data.</text>
</comment>
<protein>
    <submittedName>
        <fullName evidence="1">Uncharacterized protein</fullName>
    </submittedName>
</protein>
<name>A0ABV5FZ87_9MICC</name>
<evidence type="ECO:0000313" key="2">
    <source>
        <dbReference type="Proteomes" id="UP001589575"/>
    </source>
</evidence>
<gene>
    <name evidence="1" type="ORF">ACFFX0_12595</name>
</gene>